<evidence type="ECO:0000256" key="1">
    <source>
        <dbReference type="SAM" id="MobiDB-lite"/>
    </source>
</evidence>
<organism evidence="2 3">
    <name type="scientific">Meripilus lineatus</name>
    <dbReference type="NCBI Taxonomy" id="2056292"/>
    <lineage>
        <taxon>Eukaryota</taxon>
        <taxon>Fungi</taxon>
        <taxon>Dikarya</taxon>
        <taxon>Basidiomycota</taxon>
        <taxon>Agaricomycotina</taxon>
        <taxon>Agaricomycetes</taxon>
        <taxon>Polyporales</taxon>
        <taxon>Meripilaceae</taxon>
        <taxon>Meripilus</taxon>
    </lineage>
</organism>
<dbReference type="Proteomes" id="UP001212997">
    <property type="component" value="Unassembled WGS sequence"/>
</dbReference>
<feature type="compositionally biased region" description="Pro residues" evidence="1">
    <location>
        <begin position="98"/>
        <end position="107"/>
    </location>
</feature>
<dbReference type="InterPro" id="IPR032675">
    <property type="entry name" value="LRR_dom_sf"/>
</dbReference>
<feature type="compositionally biased region" description="Polar residues" evidence="1">
    <location>
        <begin position="176"/>
        <end position="185"/>
    </location>
</feature>
<sequence length="502" mass="57273">MQTPKLPIEVCERIIDSLAISIHNPTFFDYVDALESNPTLYACALVCRDWTYRSQYHLFRQVKLRTTHQAYAFLDAVTRHPHRAKLVQFLFISPLPPPKSISSPPRPSESQAPASSLVPTLPLDPPASSTSPVKTSSSPHLPELSSLSNEQQSNMGQTAPQSESESENPAQPPTVTPMSSQSDVQKQNKPEKISIPPCYYNWIYKLLIRLPPLLKNLSTLTLASLPTLHPRFIRLVSCFKTVKALGLLDSSVQSFSEIIQLINRLPQLTFLNVQYPQWDRPARFFPSYRHRLEQLICVDASDGIVTDTLNWLGSRQHLSGLRYLRISFLASSHMTNSKLRQILHQCTHSLRFLHLSPDDTDIFESLSLSSHSQLEYLRIWISTSPFSNHAKLFSACISQLLSPSLVCLRIGYFENVDPETFAALQSTSWKDVDDALGDPKFNRLTYFVMDLKYDYQVTLDRKTLRTTFRNVFPKSYQRGILWVTKQMGDSGRRGEQLYRVER</sequence>
<name>A0AAD5YAT0_9APHY</name>
<accession>A0AAD5YAT0</accession>
<keyword evidence="3" id="KW-1185">Reference proteome</keyword>
<evidence type="ECO:0000313" key="2">
    <source>
        <dbReference type="EMBL" id="KAJ3479709.1"/>
    </source>
</evidence>
<evidence type="ECO:0000313" key="3">
    <source>
        <dbReference type="Proteomes" id="UP001212997"/>
    </source>
</evidence>
<feature type="compositionally biased region" description="Polar residues" evidence="1">
    <location>
        <begin position="149"/>
        <end position="169"/>
    </location>
</feature>
<protein>
    <recommendedName>
        <fullName evidence="4">F-box domain-containing protein</fullName>
    </recommendedName>
</protein>
<dbReference type="AlphaFoldDB" id="A0AAD5YAT0"/>
<feature type="compositionally biased region" description="Low complexity" evidence="1">
    <location>
        <begin position="126"/>
        <end position="148"/>
    </location>
</feature>
<dbReference type="SUPFAM" id="SSF52047">
    <property type="entry name" value="RNI-like"/>
    <property type="match status" value="1"/>
</dbReference>
<gene>
    <name evidence="2" type="ORF">NLI96_g8872</name>
</gene>
<proteinExistence type="predicted"/>
<reference evidence="2" key="1">
    <citation type="submission" date="2022-07" db="EMBL/GenBank/DDBJ databases">
        <title>Genome Sequence of Physisporinus lineatus.</title>
        <authorList>
            <person name="Buettner E."/>
        </authorList>
    </citation>
    <scope>NUCLEOTIDE SEQUENCE</scope>
    <source>
        <strain evidence="2">VT162</strain>
    </source>
</reference>
<comment type="caution">
    <text evidence="2">The sequence shown here is derived from an EMBL/GenBank/DDBJ whole genome shotgun (WGS) entry which is preliminary data.</text>
</comment>
<evidence type="ECO:0008006" key="4">
    <source>
        <dbReference type="Google" id="ProtNLM"/>
    </source>
</evidence>
<feature type="region of interest" description="Disordered" evidence="1">
    <location>
        <begin position="98"/>
        <end position="190"/>
    </location>
</feature>
<dbReference type="EMBL" id="JANAWD010000421">
    <property type="protein sequence ID" value="KAJ3479709.1"/>
    <property type="molecule type" value="Genomic_DNA"/>
</dbReference>
<dbReference type="Gene3D" id="3.80.10.10">
    <property type="entry name" value="Ribonuclease Inhibitor"/>
    <property type="match status" value="1"/>
</dbReference>